<dbReference type="SUPFAM" id="SSF53850">
    <property type="entry name" value="Periplasmic binding protein-like II"/>
    <property type="match status" value="1"/>
</dbReference>
<dbReference type="Proteomes" id="UP000028486">
    <property type="component" value="Chromosome"/>
</dbReference>
<keyword evidence="5" id="KW-0472">Membrane</keyword>
<dbReference type="PANTHER" id="PTHR30024">
    <property type="entry name" value="ALIPHATIC SULFONATES-BINDING PROTEIN-RELATED"/>
    <property type="match status" value="1"/>
</dbReference>
<dbReference type="RefSeq" id="WP_038453767.1">
    <property type="nucleotide sequence ID" value="NZ_CP009043.1"/>
</dbReference>
<dbReference type="CDD" id="cd13553">
    <property type="entry name" value="PBP2_NrtA_CpmA_like"/>
    <property type="match status" value="1"/>
</dbReference>
<dbReference type="STRING" id="1244531.CIG2463D_0715"/>
<name>A0A076F8J8_9BACT</name>
<proteinExistence type="predicted"/>
<dbReference type="eggNOG" id="COG0715">
    <property type="taxonomic scope" value="Bacteria"/>
</dbReference>
<dbReference type="OrthoDB" id="5516036at2"/>
<keyword evidence="7" id="KW-1185">Reference proteome</keyword>
<gene>
    <name evidence="6" type="ORF">CIG1485E_0714</name>
</gene>
<sequence length="305" mass="33793">MTRRYALGFLASFLAFHTSKTLASKLKIPIKVGFLPITDHLIIIAKELYDSPNYEIIPVKFASWADLSEALRSKAIDGAFLLAPLGLMLRANGVKIKAVLAAHKNGSALVARNDILNLQDIKGKNIGIPSRFSTHYFLLDKLLGSLNLRGKVNIIDMAPTEMPFALLSGRLDAYIVAEPFGQLAVSKKRARNLIFSKDIEKSHICCILNFGENVLSLNGFDEVLQSFKKAAYFISKNHEKASLLGENLLGQNQKIINDILAQDIASYDDLSIKKDDLEVLKEFLIKNNLANDALFNLSIDDYLAV</sequence>
<dbReference type="Pfam" id="PF13379">
    <property type="entry name" value="NMT1_2"/>
    <property type="match status" value="1"/>
</dbReference>
<evidence type="ECO:0000256" key="5">
    <source>
        <dbReference type="ARBA" id="ARBA00023136"/>
    </source>
</evidence>
<dbReference type="Gene3D" id="3.40.190.10">
    <property type="entry name" value="Periplasmic binding protein-like II"/>
    <property type="match status" value="2"/>
</dbReference>
<evidence type="ECO:0000256" key="4">
    <source>
        <dbReference type="ARBA" id="ARBA00022519"/>
    </source>
</evidence>
<dbReference type="InterPro" id="IPR044527">
    <property type="entry name" value="NrtA/CpmA_ABC-bd_dom"/>
</dbReference>
<comment type="subcellular location">
    <subcellularLocation>
        <location evidence="1">Endomembrane system</location>
    </subcellularLocation>
</comment>
<keyword evidence="2" id="KW-0813">Transport</keyword>
<accession>A0A076F8J8</accession>
<protein>
    <submittedName>
        <fullName evidence="6">Nitrate/sulfonate/bicarbonate ABC transporter, periplasmic substrate-binding protein</fullName>
    </submittedName>
</protein>
<dbReference type="KEGG" id="caj:CIG1485E_0714"/>
<dbReference type="PANTHER" id="PTHR30024:SF43">
    <property type="entry name" value="BLL4572 PROTEIN"/>
    <property type="match status" value="1"/>
</dbReference>
<keyword evidence="4" id="KW-0997">Cell inner membrane</keyword>
<dbReference type="AlphaFoldDB" id="A0A076F8J8"/>
<evidence type="ECO:0000313" key="7">
    <source>
        <dbReference type="Proteomes" id="UP000028486"/>
    </source>
</evidence>
<dbReference type="HOGENOM" id="CLU_028871_10_2_7"/>
<reference evidence="7" key="1">
    <citation type="journal article" date="2014" name="Genome Announc.">
        <title>Complete Genome Sequence of Campylobacter iguaniorum Strain 1485ET, Isolated from a Bearded Dragon (Pogona vitticeps).</title>
        <authorList>
            <person name="Gilbert M.J."/>
            <person name="Miller W.G."/>
            <person name="Yee E."/>
            <person name="Kik M."/>
            <person name="Wagenaar J.A."/>
            <person name="Duim B."/>
        </authorList>
    </citation>
    <scope>NUCLEOTIDE SEQUENCE [LARGE SCALE GENOMIC DNA]</scope>
    <source>
        <strain evidence="7">1485E</strain>
    </source>
</reference>
<evidence type="ECO:0000313" key="6">
    <source>
        <dbReference type="EMBL" id="AII14560.1"/>
    </source>
</evidence>
<dbReference type="EMBL" id="CP009043">
    <property type="protein sequence ID" value="AII14560.1"/>
    <property type="molecule type" value="Genomic_DNA"/>
</dbReference>
<evidence type="ECO:0000256" key="1">
    <source>
        <dbReference type="ARBA" id="ARBA00004308"/>
    </source>
</evidence>
<evidence type="ECO:0000256" key="3">
    <source>
        <dbReference type="ARBA" id="ARBA00022475"/>
    </source>
</evidence>
<organism evidence="6 7">
    <name type="scientific">Campylobacter iguaniorum</name>
    <dbReference type="NCBI Taxonomy" id="1244531"/>
    <lineage>
        <taxon>Bacteria</taxon>
        <taxon>Pseudomonadati</taxon>
        <taxon>Campylobacterota</taxon>
        <taxon>Epsilonproteobacteria</taxon>
        <taxon>Campylobacterales</taxon>
        <taxon>Campylobacteraceae</taxon>
        <taxon>Campylobacter</taxon>
    </lineage>
</organism>
<evidence type="ECO:0000256" key="2">
    <source>
        <dbReference type="ARBA" id="ARBA00022448"/>
    </source>
</evidence>
<keyword evidence="3" id="KW-1003">Cell membrane</keyword>
<dbReference type="GO" id="GO:0012505">
    <property type="term" value="C:endomembrane system"/>
    <property type="evidence" value="ECO:0007669"/>
    <property type="project" value="UniProtKB-SubCell"/>
</dbReference>